<reference evidence="2" key="2">
    <citation type="journal article" date="2016" name="Sci. Rep.">
        <title>Dictyocaulus viviparus genome, variome and transcriptome elucidate lungworm biology and support future intervention.</title>
        <authorList>
            <person name="McNulty S.N."/>
            <person name="Strube C."/>
            <person name="Rosa B.A."/>
            <person name="Martin J.C."/>
            <person name="Tyagi R."/>
            <person name="Choi Y.J."/>
            <person name="Wang Q."/>
            <person name="Hallsworth Pepin K."/>
            <person name="Zhang X."/>
            <person name="Ozersky P."/>
            <person name="Wilson R.K."/>
            <person name="Sternberg P.W."/>
            <person name="Gasser R.B."/>
            <person name="Mitreva M."/>
        </authorList>
    </citation>
    <scope>NUCLEOTIDE SEQUENCE [LARGE SCALE GENOMIC DNA]</scope>
    <source>
        <strain evidence="2">HannoverDv2000</strain>
    </source>
</reference>
<evidence type="ECO:0000313" key="2">
    <source>
        <dbReference type="Proteomes" id="UP000053766"/>
    </source>
</evidence>
<keyword evidence="2" id="KW-1185">Reference proteome</keyword>
<dbReference type="AlphaFoldDB" id="A0A0D8XZ24"/>
<reference evidence="1 2" key="1">
    <citation type="submission" date="2013-11" db="EMBL/GenBank/DDBJ databases">
        <title>Draft genome of the bovine lungworm Dictyocaulus viviparus.</title>
        <authorList>
            <person name="Mitreva M."/>
        </authorList>
    </citation>
    <scope>NUCLEOTIDE SEQUENCE [LARGE SCALE GENOMIC DNA]</scope>
    <source>
        <strain evidence="1 2">HannoverDv2000</strain>
    </source>
</reference>
<name>A0A0D8XZ24_DICVI</name>
<protein>
    <submittedName>
        <fullName evidence="1">Uncharacterized protein</fullName>
    </submittedName>
</protein>
<organism evidence="1 2">
    <name type="scientific">Dictyocaulus viviparus</name>
    <name type="common">Bovine lungworm</name>
    <dbReference type="NCBI Taxonomy" id="29172"/>
    <lineage>
        <taxon>Eukaryota</taxon>
        <taxon>Metazoa</taxon>
        <taxon>Ecdysozoa</taxon>
        <taxon>Nematoda</taxon>
        <taxon>Chromadorea</taxon>
        <taxon>Rhabditida</taxon>
        <taxon>Rhabditina</taxon>
        <taxon>Rhabditomorpha</taxon>
        <taxon>Strongyloidea</taxon>
        <taxon>Metastrongylidae</taxon>
        <taxon>Dictyocaulus</taxon>
    </lineage>
</organism>
<dbReference type="STRING" id="29172.A0A0D8XZ24"/>
<sequence length="86" mass="9682">MDSCRVPHALVAQRKGVVDGRLTNCGWTHVRSLVQLMGAPRMTFAYVFAVLFLCASASDVLEYTDAIFEDSIKFHEIALVKFYAPW</sequence>
<proteinExistence type="predicted"/>
<dbReference type="Proteomes" id="UP000053766">
    <property type="component" value="Unassembled WGS sequence"/>
</dbReference>
<accession>A0A0D8XZ24</accession>
<gene>
    <name evidence="1" type="ORF">DICVIV_03927</name>
</gene>
<evidence type="ECO:0000313" key="1">
    <source>
        <dbReference type="EMBL" id="KJH49898.1"/>
    </source>
</evidence>
<dbReference type="EMBL" id="KN716220">
    <property type="protein sequence ID" value="KJH49898.1"/>
    <property type="molecule type" value="Genomic_DNA"/>
</dbReference>
<dbReference type="OrthoDB" id="10496140at2759"/>